<feature type="compositionally biased region" description="Polar residues" evidence="7">
    <location>
        <begin position="173"/>
        <end position="187"/>
    </location>
</feature>
<dbReference type="CDD" id="cd18787">
    <property type="entry name" value="SF2_C_DEAD"/>
    <property type="match status" value="1"/>
</dbReference>
<dbReference type="STRING" id="3988.B9S3L5"/>
<dbReference type="GO" id="GO:0005524">
    <property type="term" value="F:ATP binding"/>
    <property type="evidence" value="ECO:0007669"/>
    <property type="project" value="UniProtKB-KW"/>
</dbReference>
<dbReference type="PANTHER" id="PTHR47963">
    <property type="entry name" value="DEAD-BOX ATP-DEPENDENT RNA HELICASE 47, MITOCHONDRIAL"/>
    <property type="match status" value="1"/>
</dbReference>
<dbReference type="EMBL" id="EQ973859">
    <property type="protein sequence ID" value="EEF41817.1"/>
    <property type="molecule type" value="Genomic_DNA"/>
</dbReference>
<dbReference type="eggNOG" id="KOG0331">
    <property type="taxonomic scope" value="Eukaryota"/>
</dbReference>
<keyword evidence="5" id="KW-0067">ATP-binding</keyword>
<dbReference type="PANTHER" id="PTHR47963:SF8">
    <property type="entry name" value="ATP-DEPENDENT RNA HELICASE DEAD"/>
    <property type="match status" value="1"/>
</dbReference>
<sequence>MARNFRCEALHGDISQSQRERTLSGFRSGSFNILVATDVAARGLDVPNVDLVIHYALPNCSETFVHRSGRTGRAGKKGTAILVYTPDQTRQVKIYEREIGCRFTELPRITVEGGGMDMIDMGNGGRFGGSRDRRFGDTGFGRAGGGDYGSGRFGGNRSGGFGRSESRGQFSSQMNGSNRIGYNRNQAGSTSGPGFGHFGSSGESGRSDRSSPFGDFGSGRSAGFGNSNPSRSSELFSDSRSSRFGSIGDGRKQF</sequence>
<dbReference type="InterPro" id="IPR001650">
    <property type="entry name" value="Helicase_C-like"/>
</dbReference>
<evidence type="ECO:0000256" key="4">
    <source>
        <dbReference type="ARBA" id="ARBA00022806"/>
    </source>
</evidence>
<dbReference type="SMART" id="SM00490">
    <property type="entry name" value="HELICc"/>
    <property type="match status" value="1"/>
</dbReference>
<evidence type="ECO:0000313" key="10">
    <source>
        <dbReference type="Proteomes" id="UP000008311"/>
    </source>
</evidence>
<evidence type="ECO:0000256" key="7">
    <source>
        <dbReference type="SAM" id="MobiDB-lite"/>
    </source>
</evidence>
<protein>
    <recommendedName>
        <fullName evidence="1">RNA helicase</fullName>
        <ecNumber evidence="1">3.6.4.13</ecNumber>
    </recommendedName>
</protein>
<keyword evidence="4 9" id="KW-0347">Helicase</keyword>
<feature type="compositionally biased region" description="Gly residues" evidence="7">
    <location>
        <begin position="138"/>
        <end position="162"/>
    </location>
</feature>
<dbReference type="GO" id="GO:0003724">
    <property type="term" value="F:RNA helicase activity"/>
    <property type="evidence" value="ECO:0007669"/>
    <property type="project" value="UniProtKB-EC"/>
</dbReference>
<evidence type="ECO:0000256" key="2">
    <source>
        <dbReference type="ARBA" id="ARBA00022741"/>
    </source>
</evidence>
<dbReference type="InParanoid" id="B9S3L5"/>
<dbReference type="EC" id="3.6.4.13" evidence="1"/>
<feature type="domain" description="Helicase C-terminal" evidence="8">
    <location>
        <begin position="1"/>
        <end position="122"/>
    </location>
</feature>
<dbReference type="InterPro" id="IPR050547">
    <property type="entry name" value="DEAD_box_RNA_helicases"/>
</dbReference>
<organism evidence="9 10">
    <name type="scientific">Ricinus communis</name>
    <name type="common">Castor bean</name>
    <dbReference type="NCBI Taxonomy" id="3988"/>
    <lineage>
        <taxon>Eukaryota</taxon>
        <taxon>Viridiplantae</taxon>
        <taxon>Streptophyta</taxon>
        <taxon>Embryophyta</taxon>
        <taxon>Tracheophyta</taxon>
        <taxon>Spermatophyta</taxon>
        <taxon>Magnoliopsida</taxon>
        <taxon>eudicotyledons</taxon>
        <taxon>Gunneridae</taxon>
        <taxon>Pentapetalae</taxon>
        <taxon>rosids</taxon>
        <taxon>fabids</taxon>
        <taxon>Malpighiales</taxon>
        <taxon>Euphorbiaceae</taxon>
        <taxon>Acalyphoideae</taxon>
        <taxon>Acalypheae</taxon>
        <taxon>Ricinus</taxon>
    </lineage>
</organism>
<dbReference type="SUPFAM" id="SSF52540">
    <property type="entry name" value="P-loop containing nucleoside triphosphate hydrolases"/>
    <property type="match status" value="1"/>
</dbReference>
<feature type="region of interest" description="Disordered" evidence="7">
    <location>
        <begin position="132"/>
        <end position="254"/>
    </location>
</feature>
<comment type="catalytic activity">
    <reaction evidence="6">
        <text>ATP + H2O = ADP + phosphate + H(+)</text>
        <dbReference type="Rhea" id="RHEA:13065"/>
        <dbReference type="ChEBI" id="CHEBI:15377"/>
        <dbReference type="ChEBI" id="CHEBI:15378"/>
        <dbReference type="ChEBI" id="CHEBI:30616"/>
        <dbReference type="ChEBI" id="CHEBI:43474"/>
        <dbReference type="ChEBI" id="CHEBI:456216"/>
        <dbReference type="EC" id="3.6.4.13"/>
    </reaction>
</comment>
<keyword evidence="3" id="KW-0378">Hydrolase</keyword>
<evidence type="ECO:0000256" key="5">
    <source>
        <dbReference type="ARBA" id="ARBA00022840"/>
    </source>
</evidence>
<evidence type="ECO:0000259" key="8">
    <source>
        <dbReference type="PROSITE" id="PS51194"/>
    </source>
</evidence>
<evidence type="ECO:0000256" key="1">
    <source>
        <dbReference type="ARBA" id="ARBA00012552"/>
    </source>
</evidence>
<evidence type="ECO:0000256" key="3">
    <source>
        <dbReference type="ARBA" id="ARBA00022801"/>
    </source>
</evidence>
<dbReference type="Gene3D" id="3.40.50.300">
    <property type="entry name" value="P-loop containing nucleotide triphosphate hydrolases"/>
    <property type="match status" value="1"/>
</dbReference>
<dbReference type="PROSITE" id="PS51194">
    <property type="entry name" value="HELICASE_CTER"/>
    <property type="match status" value="1"/>
</dbReference>
<gene>
    <name evidence="9" type="ORF">RCOM_0671830</name>
</gene>
<dbReference type="Proteomes" id="UP000008311">
    <property type="component" value="Unassembled WGS sequence"/>
</dbReference>
<keyword evidence="10" id="KW-1185">Reference proteome</keyword>
<accession>B9S3L5</accession>
<dbReference type="InterPro" id="IPR027417">
    <property type="entry name" value="P-loop_NTPase"/>
</dbReference>
<reference evidence="10" key="1">
    <citation type="journal article" date="2010" name="Nat. Biotechnol.">
        <title>Draft genome sequence of the oilseed species Ricinus communis.</title>
        <authorList>
            <person name="Chan A.P."/>
            <person name="Crabtree J."/>
            <person name="Zhao Q."/>
            <person name="Lorenzi H."/>
            <person name="Orvis J."/>
            <person name="Puiu D."/>
            <person name="Melake-Berhan A."/>
            <person name="Jones K.M."/>
            <person name="Redman J."/>
            <person name="Chen G."/>
            <person name="Cahoon E.B."/>
            <person name="Gedil M."/>
            <person name="Stanke M."/>
            <person name="Haas B.J."/>
            <person name="Wortman J.R."/>
            <person name="Fraser-Liggett C.M."/>
            <person name="Ravel J."/>
            <person name="Rabinowicz P.D."/>
        </authorList>
    </citation>
    <scope>NUCLEOTIDE SEQUENCE [LARGE SCALE GENOMIC DNA]</scope>
    <source>
        <strain evidence="10">cv. Hale</strain>
    </source>
</reference>
<dbReference type="GO" id="GO:0016787">
    <property type="term" value="F:hydrolase activity"/>
    <property type="evidence" value="ECO:0007669"/>
    <property type="project" value="UniProtKB-KW"/>
</dbReference>
<evidence type="ECO:0000313" key="9">
    <source>
        <dbReference type="EMBL" id="EEF41817.1"/>
    </source>
</evidence>
<dbReference type="Pfam" id="PF00271">
    <property type="entry name" value="Helicase_C"/>
    <property type="match status" value="1"/>
</dbReference>
<evidence type="ECO:0000256" key="6">
    <source>
        <dbReference type="ARBA" id="ARBA00047984"/>
    </source>
</evidence>
<keyword evidence="2" id="KW-0547">Nucleotide-binding</keyword>
<feature type="compositionally biased region" description="Low complexity" evidence="7">
    <location>
        <begin position="230"/>
        <end position="243"/>
    </location>
</feature>
<name>B9S3L5_RICCO</name>
<proteinExistence type="predicted"/>
<dbReference type="AlphaFoldDB" id="B9S3L5"/>